<dbReference type="EMBL" id="OX458332">
    <property type="protein sequence ID" value="CAI8761001.1"/>
    <property type="molecule type" value="Genomic_DNA"/>
</dbReference>
<dbReference type="AlphaFoldDB" id="A0AA35UY46"/>
<name>A0AA35UY46_METCP</name>
<protein>
    <submittedName>
        <fullName evidence="1">Uncharacterized protein</fullName>
    </submittedName>
</protein>
<reference evidence="1" key="1">
    <citation type="submission" date="2023-03" db="EMBL/GenBank/DDBJ databases">
        <authorList>
            <person name="Pearce D."/>
        </authorList>
    </citation>
    <scope>NUCLEOTIDE SEQUENCE</scope>
    <source>
        <strain evidence="1">Mc</strain>
    </source>
</reference>
<accession>A0AA35UY46</accession>
<organism evidence="1 2">
    <name type="scientific">Methylococcus capsulatus</name>
    <dbReference type="NCBI Taxonomy" id="414"/>
    <lineage>
        <taxon>Bacteria</taxon>
        <taxon>Pseudomonadati</taxon>
        <taxon>Pseudomonadota</taxon>
        <taxon>Gammaproteobacteria</taxon>
        <taxon>Methylococcales</taxon>
        <taxon>Methylococcaceae</taxon>
        <taxon>Methylococcus</taxon>
    </lineage>
</organism>
<dbReference type="Proteomes" id="UP001158598">
    <property type="component" value="Chromosome"/>
</dbReference>
<evidence type="ECO:0000313" key="2">
    <source>
        <dbReference type="Proteomes" id="UP001158598"/>
    </source>
</evidence>
<sequence length="47" mass="5020">MAKLVDALDLGSSGETLESSSLSIRTTLVGLPAIRLQAVKRIRHISD</sequence>
<proteinExistence type="predicted"/>
<gene>
    <name evidence="1" type="ORF">MCNOR_0835</name>
</gene>
<evidence type="ECO:0000313" key="1">
    <source>
        <dbReference type="EMBL" id="CAI8761001.1"/>
    </source>
</evidence>